<evidence type="ECO:0000313" key="2">
    <source>
        <dbReference type="EMBL" id="KAL0120415.1"/>
    </source>
</evidence>
<dbReference type="Proteomes" id="UP001430953">
    <property type="component" value="Unassembled WGS sequence"/>
</dbReference>
<name>A0AAW2FYY7_9HYME</name>
<gene>
    <name evidence="2" type="ORF">PUN28_008242</name>
</gene>
<proteinExistence type="predicted"/>
<reference evidence="2 3" key="1">
    <citation type="submission" date="2023-03" db="EMBL/GenBank/DDBJ databases">
        <title>High recombination rates correlate with genetic variation in Cardiocondyla obscurior ants.</title>
        <authorList>
            <person name="Errbii M."/>
        </authorList>
    </citation>
    <scope>NUCLEOTIDE SEQUENCE [LARGE SCALE GENOMIC DNA]</scope>
    <source>
        <strain evidence="2">Alpha-2009</strain>
        <tissue evidence="2">Whole body</tissue>
    </source>
</reference>
<protein>
    <submittedName>
        <fullName evidence="2">Uncharacterized protein</fullName>
    </submittedName>
</protein>
<sequence length="104" mass="11308">MGETGCPWRLKTVGRTLPPALASMWRVAHFSGLNRNPAADASSSATASSRCIPSGVSDTSAMSSAYARVLMHGRLRARRRVSGWCRREQEDANCSNPRGHLFCT</sequence>
<dbReference type="AlphaFoldDB" id="A0AAW2FYY7"/>
<accession>A0AAW2FYY7</accession>
<feature type="compositionally biased region" description="Low complexity" evidence="1">
    <location>
        <begin position="38"/>
        <end position="49"/>
    </location>
</feature>
<organism evidence="2 3">
    <name type="scientific">Cardiocondyla obscurior</name>
    <dbReference type="NCBI Taxonomy" id="286306"/>
    <lineage>
        <taxon>Eukaryota</taxon>
        <taxon>Metazoa</taxon>
        <taxon>Ecdysozoa</taxon>
        <taxon>Arthropoda</taxon>
        <taxon>Hexapoda</taxon>
        <taxon>Insecta</taxon>
        <taxon>Pterygota</taxon>
        <taxon>Neoptera</taxon>
        <taxon>Endopterygota</taxon>
        <taxon>Hymenoptera</taxon>
        <taxon>Apocrita</taxon>
        <taxon>Aculeata</taxon>
        <taxon>Formicoidea</taxon>
        <taxon>Formicidae</taxon>
        <taxon>Myrmicinae</taxon>
        <taxon>Cardiocondyla</taxon>
    </lineage>
</organism>
<evidence type="ECO:0000313" key="3">
    <source>
        <dbReference type="Proteomes" id="UP001430953"/>
    </source>
</evidence>
<feature type="region of interest" description="Disordered" evidence="1">
    <location>
        <begin position="37"/>
        <end position="58"/>
    </location>
</feature>
<comment type="caution">
    <text evidence="2">The sequence shown here is derived from an EMBL/GenBank/DDBJ whole genome shotgun (WGS) entry which is preliminary data.</text>
</comment>
<keyword evidence="3" id="KW-1185">Reference proteome</keyword>
<dbReference type="EMBL" id="JADYXP020000007">
    <property type="protein sequence ID" value="KAL0120415.1"/>
    <property type="molecule type" value="Genomic_DNA"/>
</dbReference>
<evidence type="ECO:0000256" key="1">
    <source>
        <dbReference type="SAM" id="MobiDB-lite"/>
    </source>
</evidence>